<dbReference type="InterPro" id="IPR026841">
    <property type="entry name" value="Aur1/Ipt1"/>
</dbReference>
<feature type="transmembrane region" description="Helical" evidence="5">
    <location>
        <begin position="235"/>
        <end position="252"/>
    </location>
</feature>
<evidence type="ECO:0000256" key="2">
    <source>
        <dbReference type="ARBA" id="ARBA00022692"/>
    </source>
</evidence>
<dbReference type="PANTHER" id="PTHR31310">
    <property type="match status" value="1"/>
</dbReference>
<feature type="transmembrane region" description="Helical" evidence="5">
    <location>
        <begin position="170"/>
        <end position="186"/>
    </location>
</feature>
<evidence type="ECO:0000256" key="5">
    <source>
        <dbReference type="SAM" id="Phobius"/>
    </source>
</evidence>
<sequence length="342" mass="38361">MTELATTSFTGRALAHVRTLWPRWAWLPPIPFVLNLAMNVYRGEARWDHVLITVVVIGLAYGTAFTKKLCVGLYPMGLVALLFDSMRLFQHAGFDAAGVHLCDLRAVELRWFGLDSGGTRITLHDWFQVHATTWLDLLCSVPYGTFLFYCILFAAFLFKRDFVAMQRFTWGWLALNVIGFTTYHIYPAAPPWYFHSHGCAVDLFAKASEGPNLARVDALLGITYFHGMYGRASDVFGAVPSLHCAYPLLVVLEGWSQFRWRGRAFTVAFFLLMCFSAIYLDHHWVVDAVVGITYAILTFVALRMIGNALRRRASSNASDIGSPAQDILLPSTTAGEVQEIQS</sequence>
<feature type="transmembrane region" description="Helical" evidence="5">
    <location>
        <begin position="264"/>
        <end position="280"/>
    </location>
</feature>
<accession>A0ABZ2KHU3</accession>
<feature type="transmembrane region" description="Helical" evidence="5">
    <location>
        <begin position="50"/>
        <end position="74"/>
    </location>
</feature>
<name>A0ABZ2KHU3_9BACT</name>
<keyword evidence="4 5" id="KW-0472">Membrane</keyword>
<dbReference type="EMBL" id="CP089982">
    <property type="protein sequence ID" value="WXA97132.1"/>
    <property type="molecule type" value="Genomic_DNA"/>
</dbReference>
<organism evidence="7 8">
    <name type="scientific">Pendulispora brunnea</name>
    <dbReference type="NCBI Taxonomy" id="2905690"/>
    <lineage>
        <taxon>Bacteria</taxon>
        <taxon>Pseudomonadati</taxon>
        <taxon>Myxococcota</taxon>
        <taxon>Myxococcia</taxon>
        <taxon>Myxococcales</taxon>
        <taxon>Sorangiineae</taxon>
        <taxon>Pendulisporaceae</taxon>
        <taxon>Pendulispora</taxon>
    </lineage>
</organism>
<evidence type="ECO:0000313" key="7">
    <source>
        <dbReference type="EMBL" id="WXA97132.1"/>
    </source>
</evidence>
<protein>
    <submittedName>
        <fullName evidence="7">Phosphatase PAP2 family protein</fullName>
    </submittedName>
</protein>
<reference evidence="7 8" key="1">
    <citation type="submission" date="2021-12" db="EMBL/GenBank/DDBJ databases">
        <title>Discovery of the Pendulisporaceae a myxobacterial family with distinct sporulation behavior and unique specialized metabolism.</title>
        <authorList>
            <person name="Garcia R."/>
            <person name="Popoff A."/>
            <person name="Bader C.D."/>
            <person name="Loehr J."/>
            <person name="Walesch S."/>
            <person name="Walt C."/>
            <person name="Boldt J."/>
            <person name="Bunk B."/>
            <person name="Haeckl F.J.F.P.J."/>
            <person name="Gunesch A.P."/>
            <person name="Birkelbach J."/>
            <person name="Nuebel U."/>
            <person name="Pietschmann T."/>
            <person name="Bach T."/>
            <person name="Mueller R."/>
        </authorList>
    </citation>
    <scope>NUCLEOTIDE SEQUENCE [LARGE SCALE GENOMIC DNA]</scope>
    <source>
        <strain evidence="7 8">MSr12523</strain>
    </source>
</reference>
<proteinExistence type="predicted"/>
<dbReference type="RefSeq" id="WP_394847747.1">
    <property type="nucleotide sequence ID" value="NZ_CP089982.1"/>
</dbReference>
<feature type="transmembrane region" description="Helical" evidence="5">
    <location>
        <begin position="20"/>
        <end position="38"/>
    </location>
</feature>
<evidence type="ECO:0000259" key="6">
    <source>
        <dbReference type="Pfam" id="PF14378"/>
    </source>
</evidence>
<dbReference type="Proteomes" id="UP001379533">
    <property type="component" value="Chromosome"/>
</dbReference>
<evidence type="ECO:0000313" key="8">
    <source>
        <dbReference type="Proteomes" id="UP001379533"/>
    </source>
</evidence>
<dbReference type="InterPro" id="IPR052185">
    <property type="entry name" value="IPC_Synthase-Related"/>
</dbReference>
<dbReference type="Gene3D" id="1.20.144.10">
    <property type="entry name" value="Phosphatidic acid phosphatase type 2/haloperoxidase"/>
    <property type="match status" value="1"/>
</dbReference>
<dbReference type="CDD" id="cd03386">
    <property type="entry name" value="PAP2_Aur1_like"/>
    <property type="match status" value="1"/>
</dbReference>
<keyword evidence="2 5" id="KW-0812">Transmembrane</keyword>
<dbReference type="Pfam" id="PF14378">
    <property type="entry name" value="PAP2_3"/>
    <property type="match status" value="1"/>
</dbReference>
<feature type="transmembrane region" description="Helical" evidence="5">
    <location>
        <begin position="286"/>
        <end position="305"/>
    </location>
</feature>
<dbReference type="PANTHER" id="PTHR31310:SF7">
    <property type="entry name" value="PA-PHOSPHATASE RELATED-FAMILY PROTEIN DDB_G0268928"/>
    <property type="match status" value="1"/>
</dbReference>
<evidence type="ECO:0000256" key="3">
    <source>
        <dbReference type="ARBA" id="ARBA00022989"/>
    </source>
</evidence>
<keyword evidence="3 5" id="KW-1133">Transmembrane helix</keyword>
<comment type="subcellular location">
    <subcellularLocation>
        <location evidence="1">Membrane</location>
        <topology evidence="1">Multi-pass membrane protein</topology>
    </subcellularLocation>
</comment>
<evidence type="ECO:0000256" key="4">
    <source>
        <dbReference type="ARBA" id="ARBA00023136"/>
    </source>
</evidence>
<feature type="transmembrane region" description="Helical" evidence="5">
    <location>
        <begin position="134"/>
        <end position="158"/>
    </location>
</feature>
<evidence type="ECO:0000256" key="1">
    <source>
        <dbReference type="ARBA" id="ARBA00004141"/>
    </source>
</evidence>
<feature type="domain" description="Inositolphosphotransferase Aur1/Ipt1" evidence="6">
    <location>
        <begin position="124"/>
        <end position="300"/>
    </location>
</feature>
<keyword evidence="8" id="KW-1185">Reference proteome</keyword>
<gene>
    <name evidence="7" type="ORF">LZC95_09825</name>
</gene>